<feature type="domain" description="FHA" evidence="9">
    <location>
        <begin position="31"/>
        <end position="79"/>
    </location>
</feature>
<keyword evidence="4 6" id="KW-0863">Zinc-finger</keyword>
<dbReference type="Pfam" id="PF00498">
    <property type="entry name" value="FHA"/>
    <property type="match status" value="1"/>
</dbReference>
<feature type="domain" description="CCHC-type" evidence="11">
    <location>
        <begin position="701"/>
        <end position="717"/>
    </location>
</feature>
<dbReference type="SUPFAM" id="SSF57756">
    <property type="entry name" value="Retrovirus zinc finger-like domains"/>
    <property type="match status" value="1"/>
</dbReference>
<feature type="compositionally biased region" description="Polar residues" evidence="8">
    <location>
        <begin position="658"/>
        <end position="682"/>
    </location>
</feature>
<evidence type="ECO:0000256" key="2">
    <source>
        <dbReference type="ARBA" id="ARBA00017908"/>
    </source>
</evidence>
<dbReference type="InterPro" id="IPR001878">
    <property type="entry name" value="Znf_CCHC"/>
</dbReference>
<dbReference type="InterPro" id="IPR008984">
    <property type="entry name" value="SMAD_FHA_dom_sf"/>
</dbReference>
<evidence type="ECO:0000256" key="5">
    <source>
        <dbReference type="ARBA" id="ARBA00022833"/>
    </source>
</evidence>
<dbReference type="EMBL" id="OU963900">
    <property type="protein sequence ID" value="CAH0406976.1"/>
    <property type="molecule type" value="Genomic_DNA"/>
</dbReference>
<evidence type="ECO:0000256" key="6">
    <source>
        <dbReference type="PROSITE-ProRule" id="PRU00047"/>
    </source>
</evidence>
<keyword evidence="5" id="KW-0862">Zinc</keyword>
<dbReference type="SUPFAM" id="SSF57850">
    <property type="entry name" value="RING/U-box"/>
    <property type="match status" value="1"/>
</dbReference>
<evidence type="ECO:0000256" key="8">
    <source>
        <dbReference type="SAM" id="MobiDB-lite"/>
    </source>
</evidence>
<dbReference type="CDD" id="cd16535">
    <property type="entry name" value="RING-HC_RNF8"/>
    <property type="match status" value="1"/>
</dbReference>
<comment type="similarity">
    <text evidence="1">Belongs to the CHFR family.</text>
</comment>
<evidence type="ECO:0000256" key="7">
    <source>
        <dbReference type="SAM" id="Coils"/>
    </source>
</evidence>
<evidence type="ECO:0000256" key="4">
    <source>
        <dbReference type="ARBA" id="ARBA00022771"/>
    </source>
</evidence>
<dbReference type="Gene3D" id="2.60.200.20">
    <property type="match status" value="1"/>
</dbReference>
<dbReference type="CDD" id="cd00060">
    <property type="entry name" value="FHA"/>
    <property type="match status" value="1"/>
</dbReference>
<keyword evidence="3" id="KW-0479">Metal-binding</keyword>
<feature type="region of interest" description="Disordered" evidence="8">
    <location>
        <begin position="581"/>
        <end position="604"/>
    </location>
</feature>
<accession>A0ABN8BDJ8</accession>
<dbReference type="SMART" id="SM00240">
    <property type="entry name" value="FHA"/>
    <property type="match status" value="1"/>
</dbReference>
<dbReference type="PROSITE" id="PS50089">
    <property type="entry name" value="ZF_RING_2"/>
    <property type="match status" value="1"/>
</dbReference>
<dbReference type="SUPFAM" id="SSF49879">
    <property type="entry name" value="SMAD/FHA domain"/>
    <property type="match status" value="1"/>
</dbReference>
<dbReference type="SMART" id="SM00343">
    <property type="entry name" value="ZnF_C2HC"/>
    <property type="match status" value="1"/>
</dbReference>
<feature type="region of interest" description="Disordered" evidence="8">
    <location>
        <begin position="625"/>
        <end position="690"/>
    </location>
</feature>
<dbReference type="InterPro" id="IPR000253">
    <property type="entry name" value="FHA_dom"/>
</dbReference>
<organism evidence="12 13">
    <name type="scientific">Chilo suppressalis</name>
    <name type="common">Asiatic rice borer moth</name>
    <dbReference type="NCBI Taxonomy" id="168631"/>
    <lineage>
        <taxon>Eukaryota</taxon>
        <taxon>Metazoa</taxon>
        <taxon>Ecdysozoa</taxon>
        <taxon>Arthropoda</taxon>
        <taxon>Hexapoda</taxon>
        <taxon>Insecta</taxon>
        <taxon>Pterygota</taxon>
        <taxon>Neoptera</taxon>
        <taxon>Endopterygota</taxon>
        <taxon>Lepidoptera</taxon>
        <taxon>Glossata</taxon>
        <taxon>Ditrysia</taxon>
        <taxon>Pyraloidea</taxon>
        <taxon>Crambidae</taxon>
        <taxon>Crambinae</taxon>
        <taxon>Chilo</taxon>
    </lineage>
</organism>
<evidence type="ECO:0000256" key="1">
    <source>
        <dbReference type="ARBA" id="ARBA00005797"/>
    </source>
</evidence>
<evidence type="ECO:0000259" key="11">
    <source>
        <dbReference type="PROSITE" id="PS50158"/>
    </source>
</evidence>
<evidence type="ECO:0000256" key="3">
    <source>
        <dbReference type="ARBA" id="ARBA00022723"/>
    </source>
</evidence>
<evidence type="ECO:0000313" key="13">
    <source>
        <dbReference type="Proteomes" id="UP001153292"/>
    </source>
</evidence>
<feature type="coiled-coil region" evidence="7">
    <location>
        <begin position="188"/>
        <end position="457"/>
    </location>
</feature>
<dbReference type="PROSITE" id="PS00518">
    <property type="entry name" value="ZF_RING_1"/>
    <property type="match status" value="1"/>
</dbReference>
<gene>
    <name evidence="12" type="ORF">CHILSU_LOCUS10368</name>
</gene>
<dbReference type="Pfam" id="PF13920">
    <property type="entry name" value="zf-C3HC4_3"/>
    <property type="match status" value="1"/>
</dbReference>
<dbReference type="InterPro" id="IPR001841">
    <property type="entry name" value="Znf_RING"/>
</dbReference>
<evidence type="ECO:0000259" key="9">
    <source>
        <dbReference type="PROSITE" id="PS50006"/>
    </source>
</evidence>
<feature type="compositionally biased region" description="Low complexity" evidence="8">
    <location>
        <begin position="644"/>
        <end position="655"/>
    </location>
</feature>
<evidence type="ECO:0000313" key="12">
    <source>
        <dbReference type="EMBL" id="CAH0406976.1"/>
    </source>
</evidence>
<dbReference type="InterPro" id="IPR013083">
    <property type="entry name" value="Znf_RING/FYVE/PHD"/>
</dbReference>
<name>A0ABN8BDJ8_CHISP</name>
<dbReference type="InterPro" id="IPR017907">
    <property type="entry name" value="Znf_RING_CS"/>
</dbReference>
<keyword evidence="7" id="KW-0175">Coiled coil</keyword>
<dbReference type="InterPro" id="IPR036875">
    <property type="entry name" value="Znf_CCHC_sf"/>
</dbReference>
<dbReference type="Proteomes" id="UP001153292">
    <property type="component" value="Chromosome 7"/>
</dbReference>
<dbReference type="PROSITE" id="PS50006">
    <property type="entry name" value="FHA_DOMAIN"/>
    <property type="match status" value="1"/>
</dbReference>
<dbReference type="Gene3D" id="3.30.40.10">
    <property type="entry name" value="Zinc/RING finger domain, C3HC4 (zinc finger)"/>
    <property type="match status" value="1"/>
</dbReference>
<dbReference type="PANTHER" id="PTHR14134">
    <property type="entry name" value="E3 UBIQUITIN-PROTEIN LIGASE RAD18"/>
    <property type="match status" value="1"/>
</dbReference>
<feature type="compositionally biased region" description="Acidic residues" evidence="8">
    <location>
        <begin position="595"/>
        <end position="604"/>
    </location>
</feature>
<sequence>MDDNFPLLLSCKTLKPEFKIFHEIPLNANEVSIGRGLNNSIVLPLLSISRNHCTIKKVNESWILLDNSAFGITVNGIPLGKGATKELRYEDVVVLEPTEEFVYKFTNPSEDFKIPSKRIKLEHVDDKNILHNVKLKFEESQSYEIKHIEEKIQNAKNMQESSKIMKDKLQSELNIKIELVENDFASQIENLRGEKNEIAEQKTILIAERDMQLASLKKEMEEKIADLMNQIQKHHETESELLKENSNLKEKLLKDRTEFLDELNKESSSKQDMLEKLEAKLREQKEACLKEKEEMEQKLKNETEQLRLAKEKELKQLEELKKQRETELQQELNDIRKDLEQQVQKAAQEKIQAEQILSEERKKLTDEEKAKIEQLLKEKNEIQRKLKDAQENSDKAMEQLKNHVATRETELAALAADRIQKQTEQSSHVIISLQEQLESVKNQLKSVETEKNALLENMVTVDIAKEGSSKETALAEVGELMENELQCSICAELFVGATTLNCSHTFCKYCITMWKKKKKDCPICRSVISSECKSLVLDSFIEKMVLNLTEDMKRKREELLKSREELETKLACQLSAGTSRRSHSYDESYSNSDSEFFEEGEEEELYEDYDDYDTYWPFRRRYYDDSSDSNSGSDEVADDSDELAGATAGDTAAVDNSAAATESPNATVSNSTDGRPNANGSSGRRGRVPGLPGAYYGGYGRCYSCGARGHWAPGCPNR</sequence>
<protein>
    <recommendedName>
        <fullName evidence="2">E3 ubiquitin-protein ligase CHFR</fullName>
    </recommendedName>
</protein>
<keyword evidence="13" id="KW-1185">Reference proteome</keyword>
<reference evidence="12" key="1">
    <citation type="submission" date="2021-12" db="EMBL/GenBank/DDBJ databases">
        <authorList>
            <person name="King R."/>
        </authorList>
    </citation>
    <scope>NUCLEOTIDE SEQUENCE</scope>
</reference>
<dbReference type="PROSITE" id="PS50158">
    <property type="entry name" value="ZF_CCHC"/>
    <property type="match status" value="1"/>
</dbReference>
<dbReference type="SMART" id="SM00184">
    <property type="entry name" value="RING"/>
    <property type="match status" value="1"/>
</dbReference>
<proteinExistence type="inferred from homology"/>
<evidence type="ECO:0000259" key="10">
    <source>
        <dbReference type="PROSITE" id="PS50089"/>
    </source>
</evidence>
<dbReference type="InterPro" id="IPR039577">
    <property type="entry name" value="Rad18"/>
</dbReference>
<feature type="domain" description="RING-type" evidence="10">
    <location>
        <begin position="487"/>
        <end position="525"/>
    </location>
</feature>